<dbReference type="Proteomes" id="UP000069241">
    <property type="component" value="Chromosome"/>
</dbReference>
<dbReference type="KEGG" id="dfi:AXF13_01405"/>
<evidence type="ECO:0000256" key="1">
    <source>
        <dbReference type="SAM" id="MobiDB-lite"/>
    </source>
</evidence>
<protein>
    <submittedName>
        <fullName evidence="2">Uncharacterized protein</fullName>
    </submittedName>
</protein>
<keyword evidence="3" id="KW-1185">Reference proteome</keyword>
<dbReference type="EMBL" id="CP014229">
    <property type="protein sequence ID" value="AMD88880.1"/>
    <property type="molecule type" value="Genomic_DNA"/>
</dbReference>
<sequence length="119" mass="12985">MLICAKKNTLFAVLAWKNHSVNGGGEEQAARGSGGKERRAGAGTAKGGSYRTFRFFTQGRHKAPQRGDVPGQIAAPDRFREDVMESSLPTFRLCRPAAYARKDTAKAFPVEIGKKMRVS</sequence>
<evidence type="ECO:0000313" key="3">
    <source>
        <dbReference type="Proteomes" id="UP000069241"/>
    </source>
</evidence>
<reference evidence="3" key="1">
    <citation type="submission" date="2016-02" db="EMBL/GenBank/DDBJ databases">
        <authorList>
            <person name="Holder M.E."/>
            <person name="Ajami N.J."/>
            <person name="Petrosino J.F."/>
        </authorList>
    </citation>
    <scope>NUCLEOTIDE SEQUENCE [LARGE SCALE GENOMIC DNA]</scope>
    <source>
        <strain evidence="3">CCUG 45958</strain>
    </source>
</reference>
<feature type="region of interest" description="Disordered" evidence="1">
    <location>
        <begin position="22"/>
        <end position="47"/>
    </location>
</feature>
<proteinExistence type="predicted"/>
<organism evidence="2 3">
    <name type="scientific">Desulfovibrio fairfieldensis</name>
    <dbReference type="NCBI Taxonomy" id="44742"/>
    <lineage>
        <taxon>Bacteria</taxon>
        <taxon>Pseudomonadati</taxon>
        <taxon>Thermodesulfobacteriota</taxon>
        <taxon>Desulfovibrionia</taxon>
        <taxon>Desulfovibrionales</taxon>
        <taxon>Desulfovibrionaceae</taxon>
        <taxon>Desulfovibrio</taxon>
    </lineage>
</organism>
<name>A0A109W3K8_9BACT</name>
<dbReference type="AlphaFoldDB" id="A0A109W3K8"/>
<gene>
    <name evidence="2" type="ORF">AXF13_01405</name>
</gene>
<accession>A0A109W3K8</accession>
<dbReference type="STRING" id="44742.AXF13_01405"/>
<evidence type="ECO:0000313" key="2">
    <source>
        <dbReference type="EMBL" id="AMD88880.1"/>
    </source>
</evidence>